<accession>K0IMT9</accession>
<dbReference type="HOGENOM" id="CLU_2285133_0_0_2"/>
<gene>
    <name evidence="2" type="ordered locus">Ngar_c12640</name>
</gene>
<name>K0IMT9_NITGG</name>
<evidence type="ECO:0000256" key="1">
    <source>
        <dbReference type="SAM" id="Phobius"/>
    </source>
</evidence>
<dbReference type="STRING" id="1237085.Ngar_c12640"/>
<dbReference type="EMBL" id="CP002408">
    <property type="protein sequence ID" value="AFU58204.1"/>
    <property type="molecule type" value="Genomic_DNA"/>
</dbReference>
<keyword evidence="1" id="KW-1133">Transmembrane helix</keyword>
<dbReference type="KEGG" id="nga:Ngar_c12640"/>
<organism evidence="2 3">
    <name type="scientific">Nitrososphaera gargensis (strain Ga9.2)</name>
    <dbReference type="NCBI Taxonomy" id="1237085"/>
    <lineage>
        <taxon>Archaea</taxon>
        <taxon>Nitrososphaerota</taxon>
        <taxon>Nitrososphaeria</taxon>
        <taxon>Nitrososphaerales</taxon>
        <taxon>Nitrososphaeraceae</taxon>
        <taxon>Nitrososphaera</taxon>
    </lineage>
</organism>
<dbReference type="Proteomes" id="UP000008037">
    <property type="component" value="Chromosome"/>
</dbReference>
<reference evidence="2 3" key="1">
    <citation type="journal article" date="2012" name="Environ. Microbiol.">
        <title>The genome of the ammonia-oxidizing Candidatus Nitrososphaera gargensis: insights into metabolic versatility and environmental adaptations.</title>
        <authorList>
            <person name="Spang A."/>
            <person name="Poehlein A."/>
            <person name="Offre P."/>
            <person name="Zumbragel S."/>
            <person name="Haider S."/>
            <person name="Rychlik N."/>
            <person name="Nowka B."/>
            <person name="Schmeisser C."/>
            <person name="Lebedeva E.V."/>
            <person name="Rattei T."/>
            <person name="Bohm C."/>
            <person name="Schmid M."/>
            <person name="Galushko A."/>
            <person name="Hatzenpichler R."/>
            <person name="Weinmaier T."/>
            <person name="Daniel R."/>
            <person name="Schleper C."/>
            <person name="Spieck E."/>
            <person name="Streit W."/>
            <person name="Wagner M."/>
        </authorList>
    </citation>
    <scope>NUCLEOTIDE SEQUENCE [LARGE SCALE GENOMIC DNA]</scope>
    <source>
        <strain evidence="3">Ga9.2</strain>
    </source>
</reference>
<keyword evidence="1" id="KW-0472">Membrane</keyword>
<keyword evidence="1" id="KW-0812">Transmembrane</keyword>
<dbReference type="AlphaFoldDB" id="K0IMT9"/>
<feature type="transmembrane region" description="Helical" evidence="1">
    <location>
        <begin position="21"/>
        <end position="46"/>
    </location>
</feature>
<keyword evidence="3" id="KW-1185">Reference proteome</keyword>
<protein>
    <submittedName>
        <fullName evidence="2">Uncharacterized protein</fullName>
    </submittedName>
</protein>
<proteinExistence type="predicted"/>
<evidence type="ECO:0000313" key="2">
    <source>
        <dbReference type="EMBL" id="AFU58204.1"/>
    </source>
</evidence>
<dbReference type="BioCyc" id="CNIT1237085:G1324-1262-MONOMER"/>
<feature type="transmembrane region" description="Helical" evidence="1">
    <location>
        <begin position="52"/>
        <end position="73"/>
    </location>
</feature>
<dbReference type="InParanoid" id="K0IMT9"/>
<evidence type="ECO:0000313" key="3">
    <source>
        <dbReference type="Proteomes" id="UP000008037"/>
    </source>
</evidence>
<sequence length="101" mass="11662">MLIVDVRDLDKMERTIRWIEIALIIGKNLVFIIAAFVGISFMIAIYNSLVGNIVGSIISLAFGAAGLVFFAQVRQTRRRHYRRRVKYQETRQQKYREVASA</sequence>